<dbReference type="AlphaFoldDB" id="A0AAN8A8C6"/>
<accession>A0AAN8A8C6</accession>
<name>A0AAN8A8C6_9SACH</name>
<gene>
    <name evidence="1" type="ORF">RI543_003078</name>
</gene>
<dbReference type="Proteomes" id="UP001306508">
    <property type="component" value="Unassembled WGS sequence"/>
</dbReference>
<comment type="caution">
    <text evidence="1">The sequence shown here is derived from an EMBL/GenBank/DDBJ whole genome shotgun (WGS) entry which is preliminary data.</text>
</comment>
<dbReference type="EMBL" id="JAWIZZ010000047">
    <property type="protein sequence ID" value="KAK5779190.1"/>
    <property type="molecule type" value="Genomic_DNA"/>
</dbReference>
<reference evidence="2" key="1">
    <citation type="submission" date="2023-07" db="EMBL/GenBank/DDBJ databases">
        <title>A draft genome of Kazachstania heterogenica Y-27499.</title>
        <authorList>
            <person name="Donic C."/>
            <person name="Kralova J.S."/>
            <person name="Fidel L."/>
            <person name="Ben-Dor S."/>
            <person name="Jung S."/>
        </authorList>
    </citation>
    <scope>NUCLEOTIDE SEQUENCE [LARGE SCALE GENOMIC DNA]</scope>
    <source>
        <strain evidence="2">Y27499</strain>
    </source>
</reference>
<evidence type="ECO:0000313" key="2">
    <source>
        <dbReference type="Proteomes" id="UP001306508"/>
    </source>
</evidence>
<proteinExistence type="predicted"/>
<keyword evidence="2" id="KW-1185">Reference proteome</keyword>
<evidence type="ECO:0000313" key="1">
    <source>
        <dbReference type="EMBL" id="KAK5779190.1"/>
    </source>
</evidence>
<sequence length="924" mass="107171">MSAQLINEHINTKLPPFTSHQPNDNTFDPTFNDTNKLKSKDTRKITLLDLPSLYDIPKNWLHGDLNIDRIDTETDQEFIIKTTTKTGKITKKRKHLKSENKKIENNPLYQLSATKEIDIRNETIYDRAHKWVPIHAVTSYNAPWWTHFLVAKDDLSLLRCKHCDTIITIKDEKTFNVDLIFHLGTCHLIDPNIDFYNKKSQIKLHQNINLISTITDQSTGIYITPCPSVYSKRNLKDTYLITQENDMHGDEDTEEEIQNDDSTTDFISNNILLTLMMIAQNIPLSFAENPLFSSLIEYVTQNSSAKNIDIEDNIVNISEEIEHMLRNTVSHDFPISFKTADTINTAENAFDQLKDTFQKNLISIKNAAIFSLSYHIWSNRYFVITAMYFDRFTQTQKTIPLSITPIDIIKEKIDVFFISQKFQELYNRYPGLSLSTLTITLPDEDILEHIKKESISLFNSSASNTFNNQLRICILTSLCSAIENLFGTYVNVGEHFDSVTGFDPIDVLINLKNIDISSSIFGKINLFYSEILNDPIQASRFVDICYELEIKVPRIKYFDPKKPSTAIEFLMQFEKIIDVVLEMEPYLTNEKFTDSDFKVVHLLINFLESTYSIINHLLGDSMYLPIFSLMLLHQFEQQLNNIIKEIYFSRFTKGFTRCLAHIIKTMKLLTEISSIKLASFFIPYILINGPMQQKIYYTNKTSEIISICSNIGLSMLDKFIDINQTKKEPTKKPTTYKESADPLFEGLPFQCVELNGESNKVSVVMNEDTPVLSLVKDLLSQEIESDLNHYLISVSSEYQKLHDRYIDMKKYEYNGKFYKNKKTNNFLTPLQELEFIHLPICRHFLSKYLSNDVGLLFKILVKFVCTECSSSIRNEYLYLSNYTPNIDEEFLESCLKIKVFNEQFNINRTGLKNTTILELCKYNQ</sequence>
<protein>
    <submittedName>
        <fullName evidence="1">Uncharacterized protein</fullName>
    </submittedName>
</protein>
<organism evidence="1 2">
    <name type="scientific">Arxiozyma heterogenica</name>
    <dbReference type="NCBI Taxonomy" id="278026"/>
    <lineage>
        <taxon>Eukaryota</taxon>
        <taxon>Fungi</taxon>
        <taxon>Dikarya</taxon>
        <taxon>Ascomycota</taxon>
        <taxon>Saccharomycotina</taxon>
        <taxon>Saccharomycetes</taxon>
        <taxon>Saccharomycetales</taxon>
        <taxon>Saccharomycetaceae</taxon>
        <taxon>Arxiozyma</taxon>
    </lineage>
</organism>